<evidence type="ECO:0000313" key="10">
    <source>
        <dbReference type="Proteomes" id="UP000244682"/>
    </source>
</evidence>
<dbReference type="EMBL" id="JZSH01000354">
    <property type="protein sequence ID" value="KJF76311.1"/>
    <property type="molecule type" value="Genomic_DNA"/>
</dbReference>
<dbReference type="AlphaFoldDB" id="A0A0A5SIB9"/>
<dbReference type="Proteomes" id="UP000032582">
    <property type="component" value="Unassembled WGS sequence"/>
</dbReference>
<dbReference type="Proteomes" id="UP000650477">
    <property type="component" value="Unassembled WGS sequence"/>
</dbReference>
<dbReference type="Proteomes" id="UP000244682">
    <property type="component" value="Chromosome"/>
</dbReference>
<reference evidence="4" key="7">
    <citation type="submission" date="2024-02" db="EMBL/GenBank/DDBJ databases">
        <authorList>
            <consortium name="Clinical and Environmental Microbiology Branch: Whole genome sequencing antimicrobial resistance pathogens in the healthcare setting"/>
        </authorList>
    </citation>
    <scope>NUCLEOTIDE SEQUENCE</scope>
    <source>
        <strain evidence="4">2023KU-00017</strain>
    </source>
</reference>
<organism evidence="6 9">
    <name type="scientific">Morganella morganii</name>
    <name type="common">Proteus morganii</name>
    <dbReference type="NCBI Taxonomy" id="582"/>
    <lineage>
        <taxon>Bacteria</taxon>
        <taxon>Pseudomonadati</taxon>
        <taxon>Pseudomonadota</taxon>
        <taxon>Gammaproteobacteria</taxon>
        <taxon>Enterobacterales</taxon>
        <taxon>Morganellaceae</taxon>
        <taxon>Morganella</taxon>
    </lineage>
</organism>
<dbReference type="EMBL" id="DACSWI010000005">
    <property type="protein sequence ID" value="HAT3809141.1"/>
    <property type="molecule type" value="Genomic_DNA"/>
</dbReference>
<reference evidence="6 9" key="1">
    <citation type="submission" date="2015-02" db="EMBL/GenBank/DDBJ databases">
        <title>Whole genome shotgun sequencing of cultured foodborne pathogen.</title>
        <authorList>
            <person name="Timme R."/>
            <person name="Allard M.W."/>
            <person name="Strain E."/>
            <person name="Evans P.S."/>
            <person name="Brown E."/>
        </authorList>
    </citation>
    <scope>NUCLEOTIDE SEQUENCE [LARGE SCALE GENOMIC DNA]</scope>
    <source>
        <strain evidence="6 9">GCSL-TSO-24</strain>
    </source>
</reference>
<dbReference type="EMBL" id="CP028956">
    <property type="protein sequence ID" value="AWC92996.1"/>
    <property type="molecule type" value="Genomic_DNA"/>
</dbReference>
<evidence type="ECO:0000313" key="5">
    <source>
        <dbReference type="EMBL" id="HAT3809141.1"/>
    </source>
</evidence>
<reference evidence="3 10" key="4">
    <citation type="submission" date="2018-04" db="EMBL/GenBank/DDBJ databases">
        <title>Whole genome sequencing of Morganella morganii AR_0133.</title>
        <authorList>
            <person name="Conlan S."/>
            <person name="Thomas P.J."/>
            <person name="Mullikin J."/>
            <person name="Frank K.M."/>
            <person name="Segre J.A."/>
        </authorList>
    </citation>
    <scope>NUCLEOTIDE SEQUENCE [LARGE SCALE GENOMIC DNA]</scope>
    <source>
        <strain evidence="3 10">AR_0133</strain>
    </source>
</reference>
<reference evidence="5" key="5">
    <citation type="submission" date="2020-10" db="EMBL/GenBank/DDBJ databases">
        <authorList>
            <consortium name="NCBI Pathogen Detection Project"/>
        </authorList>
    </citation>
    <scope>NUCLEOTIDE SEQUENCE</scope>
    <source>
        <strain evidence="5">Morganella morganii ARLG-3209</strain>
    </source>
</reference>
<evidence type="ECO:0000313" key="6">
    <source>
        <dbReference type="EMBL" id="KJF76311.1"/>
    </source>
</evidence>
<evidence type="ECO:0000313" key="4">
    <source>
        <dbReference type="EMBL" id="EMO9458342.1"/>
    </source>
</evidence>
<dbReference type="PATRIC" id="fig|582.24.peg.6151"/>
<dbReference type="InterPro" id="IPR007236">
    <property type="entry name" value="SlyX"/>
</dbReference>
<dbReference type="Pfam" id="PF04102">
    <property type="entry name" value="SlyX"/>
    <property type="match status" value="1"/>
</dbReference>
<dbReference type="EMBL" id="PKLF01000005">
    <property type="protein sequence ID" value="MBE8612270.1"/>
    <property type="molecule type" value="Genomic_DNA"/>
</dbReference>
<dbReference type="PANTHER" id="PTHR36508:SF1">
    <property type="entry name" value="PROTEIN SLYX"/>
    <property type="match status" value="1"/>
</dbReference>
<name>A0A0A5SIB9_MORMO</name>
<evidence type="ECO:0000313" key="8">
    <source>
        <dbReference type="EMBL" id="MDS0899151.1"/>
    </source>
</evidence>
<sequence>MDLLELEQRLEQLESKTAFQDLTIEELNQVVTQQQMDITRLNERLRLLTERLKATPGSNVAPLSEEVPPPHY</sequence>
<dbReference type="Proteomes" id="UP001182247">
    <property type="component" value="Unassembled WGS sequence"/>
</dbReference>
<dbReference type="Gene3D" id="1.20.5.300">
    <property type="match status" value="1"/>
</dbReference>
<evidence type="ECO:0000313" key="3">
    <source>
        <dbReference type="EMBL" id="AWC92996.1"/>
    </source>
</evidence>
<dbReference type="HAMAP" id="MF_00715">
    <property type="entry name" value="SlyX"/>
    <property type="match status" value="1"/>
</dbReference>
<evidence type="ECO:0000313" key="7">
    <source>
        <dbReference type="EMBL" id="MBE8612270.1"/>
    </source>
</evidence>
<protein>
    <recommendedName>
        <fullName evidence="1">Protein SlyX</fullName>
    </recommendedName>
</protein>
<dbReference type="EMBL" id="JAPKIY010000025">
    <property type="protein sequence ID" value="MDS0899151.1"/>
    <property type="molecule type" value="Genomic_DNA"/>
</dbReference>
<keyword evidence="2" id="KW-0175">Coiled coil</keyword>
<dbReference type="NCBIfam" id="NF002750">
    <property type="entry name" value="PRK02793.1"/>
    <property type="match status" value="1"/>
</dbReference>
<evidence type="ECO:0000256" key="2">
    <source>
        <dbReference type="SAM" id="Coils"/>
    </source>
</evidence>
<dbReference type="STRING" id="582.AL531_16740"/>
<reference evidence="5" key="3">
    <citation type="journal article" date="2018" name="Genome Biol.">
        <title>SKESA: strategic k-mer extension for scrupulous assemblies.</title>
        <authorList>
            <person name="Souvorov A."/>
            <person name="Agarwala R."/>
            <person name="Lipman D.J."/>
        </authorList>
    </citation>
    <scope>NUCLEOTIDE SEQUENCE</scope>
    <source>
        <strain evidence="5">Morganella morganii ARLG-3209</strain>
    </source>
</reference>
<evidence type="ECO:0000313" key="9">
    <source>
        <dbReference type="Proteomes" id="UP000032582"/>
    </source>
</evidence>
<gene>
    <name evidence="1" type="primary">slyX</name>
    <name evidence="3" type="ORF">AM380_04775</name>
    <name evidence="7" type="ORF">CYG68_07530</name>
    <name evidence="5" type="ORF">I8608_001997</name>
    <name evidence="8" type="ORF">OSC06_14345</name>
    <name evidence="4" type="ORF">PN925_003755</name>
    <name evidence="6" type="ORF">UA45_19295</name>
</gene>
<dbReference type="PANTHER" id="PTHR36508">
    <property type="entry name" value="PROTEIN SLYX"/>
    <property type="match status" value="1"/>
</dbReference>
<accession>A0A0A5SIB9</accession>
<feature type="coiled-coil region" evidence="2">
    <location>
        <begin position="3"/>
        <end position="51"/>
    </location>
</feature>
<comment type="similarity">
    <text evidence="1">Belongs to the SlyX family.</text>
</comment>
<reference evidence="7" key="2">
    <citation type="submission" date="2017-12" db="EMBL/GenBank/DDBJ databases">
        <title>Genome sequencing and analysis.</title>
        <authorList>
            <person name="Huang Y.-T."/>
        </authorList>
    </citation>
    <scope>NUCLEOTIDE SEQUENCE</scope>
    <source>
        <strain evidence="7">VGH116</strain>
    </source>
</reference>
<evidence type="ECO:0000256" key="1">
    <source>
        <dbReference type="HAMAP-Rule" id="MF_00715"/>
    </source>
</evidence>
<dbReference type="RefSeq" id="WP_004240722.1">
    <property type="nucleotide sequence ID" value="NZ_ABGYJJ040000001.1"/>
</dbReference>
<dbReference type="EMBL" id="ABKJEP030000084">
    <property type="protein sequence ID" value="EMO9458342.1"/>
    <property type="molecule type" value="Genomic_DNA"/>
</dbReference>
<dbReference type="Proteomes" id="UP000865968">
    <property type="component" value="Unassembled WGS sequence"/>
</dbReference>
<dbReference type="GeneID" id="93362078"/>
<proteinExistence type="inferred from homology"/>
<reference evidence="8" key="6">
    <citation type="submission" date="2023-02" db="EMBL/GenBank/DDBJ databases">
        <title>Detection, antimicrobial susceptibility and genomic characterization of NDM-producing species of Morganellaceae, Yersiniaceae, and Enterobacteriaceae other than Klebsiella.</title>
        <authorList>
            <person name="Camargo C.H."/>
            <person name="Sacchi C.T."/>
            <person name="Campos K.R."/>
        </authorList>
    </citation>
    <scope>NUCLEOTIDE SEQUENCE</scope>
    <source>
        <strain evidence="8">1189_21</strain>
    </source>
</reference>